<evidence type="ECO:0000313" key="3">
    <source>
        <dbReference type="Proteomes" id="UP001595945"/>
    </source>
</evidence>
<sequence length="287" mass="30931">MEVNCEECAGCCIDWRAVSAAPSDHERRGPRVPLDDTYNLVPLTRGDARAFLDAGLADALTPRLWRDESGVEIDGVSVSAIHGKPAFFLGLRKAPKPVGPFGTDPTWLPTCVFLDPTTLQCRIHGEDTYPEECADYPGHNLELEQETECERVEAAFGGNRLVDDDAPADLPAFLLGPQAVGQKVFVFPDPERLEGVVARAAAGELTDEDRSLFVAAAVSAAPGTTTVNRDRFESALAAARETDSWVGRASDDWEDRAADTGTAAPDPALADRVERERGAPETPGWDD</sequence>
<organism evidence="2 3">
    <name type="scientific">Halorussus aquaticus</name>
    <dbReference type="NCBI Taxonomy" id="2953748"/>
    <lineage>
        <taxon>Archaea</taxon>
        <taxon>Methanobacteriati</taxon>
        <taxon>Methanobacteriota</taxon>
        <taxon>Stenosarchaea group</taxon>
        <taxon>Halobacteria</taxon>
        <taxon>Halobacteriales</taxon>
        <taxon>Haladaptataceae</taxon>
        <taxon>Halorussus</taxon>
    </lineage>
</organism>
<feature type="compositionally biased region" description="Low complexity" evidence="1">
    <location>
        <begin position="259"/>
        <end position="268"/>
    </location>
</feature>
<reference evidence="2 3" key="1">
    <citation type="journal article" date="2019" name="Int. J. Syst. Evol. Microbiol.">
        <title>The Global Catalogue of Microorganisms (GCM) 10K type strain sequencing project: providing services to taxonomists for standard genome sequencing and annotation.</title>
        <authorList>
            <consortium name="The Broad Institute Genomics Platform"/>
            <consortium name="The Broad Institute Genome Sequencing Center for Infectious Disease"/>
            <person name="Wu L."/>
            <person name="Ma J."/>
        </authorList>
    </citation>
    <scope>NUCLEOTIDE SEQUENCE [LARGE SCALE GENOMIC DNA]</scope>
    <source>
        <strain evidence="2 3">XZYJ18</strain>
    </source>
</reference>
<dbReference type="Proteomes" id="UP001595945">
    <property type="component" value="Unassembled WGS sequence"/>
</dbReference>
<name>A0ABD5Q6M9_9EURY</name>
<dbReference type="AlphaFoldDB" id="A0ABD5Q6M9"/>
<evidence type="ECO:0000256" key="1">
    <source>
        <dbReference type="SAM" id="MobiDB-lite"/>
    </source>
</evidence>
<feature type="compositionally biased region" description="Basic and acidic residues" evidence="1">
    <location>
        <begin position="269"/>
        <end position="279"/>
    </location>
</feature>
<gene>
    <name evidence="2" type="ORF">ACFO9K_19095</name>
</gene>
<feature type="compositionally biased region" description="Basic and acidic residues" evidence="1">
    <location>
        <begin position="249"/>
        <end position="258"/>
    </location>
</feature>
<protein>
    <submittedName>
        <fullName evidence="2">YkgJ family cysteine cluster protein</fullName>
    </submittedName>
</protein>
<proteinExistence type="predicted"/>
<keyword evidence="3" id="KW-1185">Reference proteome</keyword>
<dbReference type="InterPro" id="IPR055953">
    <property type="entry name" value="DUF7531"/>
</dbReference>
<dbReference type="EMBL" id="JBHSHT010000002">
    <property type="protein sequence ID" value="MFC4826367.1"/>
    <property type="molecule type" value="Genomic_DNA"/>
</dbReference>
<comment type="caution">
    <text evidence="2">The sequence shown here is derived from an EMBL/GenBank/DDBJ whole genome shotgun (WGS) entry which is preliminary data.</text>
</comment>
<dbReference type="Pfam" id="PF24375">
    <property type="entry name" value="DUF7531"/>
    <property type="match status" value="1"/>
</dbReference>
<dbReference type="GeneID" id="73046536"/>
<feature type="region of interest" description="Disordered" evidence="1">
    <location>
        <begin position="241"/>
        <end position="287"/>
    </location>
</feature>
<evidence type="ECO:0000313" key="2">
    <source>
        <dbReference type="EMBL" id="MFC4826367.1"/>
    </source>
</evidence>
<dbReference type="RefSeq" id="WP_254268029.1">
    <property type="nucleotide sequence ID" value="NZ_CP100400.1"/>
</dbReference>
<accession>A0ABD5Q6M9</accession>